<proteinExistence type="predicted"/>
<feature type="transmembrane region" description="Helical" evidence="1">
    <location>
        <begin position="65"/>
        <end position="86"/>
    </location>
</feature>
<feature type="transmembrane region" description="Helical" evidence="1">
    <location>
        <begin position="39"/>
        <end position="59"/>
    </location>
</feature>
<dbReference type="AlphaFoldDB" id="A0A1Q9D1K6"/>
<accession>A0A1Q9D1K6</accession>
<comment type="caution">
    <text evidence="2">The sequence shown here is derived from an EMBL/GenBank/DDBJ whole genome shotgun (WGS) entry which is preliminary data.</text>
</comment>
<feature type="transmembrane region" description="Helical" evidence="1">
    <location>
        <begin position="6"/>
        <end position="32"/>
    </location>
</feature>
<keyword evidence="1" id="KW-1133">Transmembrane helix</keyword>
<keyword evidence="4" id="KW-1185">Reference proteome</keyword>
<dbReference type="EMBL" id="LSRX01000780">
    <property type="protein sequence ID" value="OLP89036.1"/>
    <property type="molecule type" value="Genomic_DNA"/>
</dbReference>
<protein>
    <submittedName>
        <fullName evidence="2">Uncharacterized protein</fullName>
    </submittedName>
</protein>
<keyword evidence="1" id="KW-0812">Transmembrane</keyword>
<sequence>MTIITIIIIIVTITAIIIFCSISTTGFGFIVVSDINAIVVADIATTVTFITTITTVTIISSSGMAFTIFFIVTKTIFNAILIMIIANIRSIESAIWPALSAE</sequence>
<keyword evidence="1" id="KW-0472">Membrane</keyword>
<gene>
    <name evidence="3" type="ORF">AK812_SmicGene29539</name>
    <name evidence="2" type="ORF">AK812_SmicGene29540</name>
</gene>
<organism evidence="2 4">
    <name type="scientific">Symbiodinium microadriaticum</name>
    <name type="common">Dinoflagellate</name>
    <name type="synonym">Zooxanthella microadriatica</name>
    <dbReference type="NCBI Taxonomy" id="2951"/>
    <lineage>
        <taxon>Eukaryota</taxon>
        <taxon>Sar</taxon>
        <taxon>Alveolata</taxon>
        <taxon>Dinophyceae</taxon>
        <taxon>Suessiales</taxon>
        <taxon>Symbiodiniaceae</taxon>
        <taxon>Symbiodinium</taxon>
    </lineage>
</organism>
<evidence type="ECO:0000313" key="3">
    <source>
        <dbReference type="EMBL" id="OLP89042.1"/>
    </source>
</evidence>
<name>A0A1Q9D1K6_SYMMI</name>
<dbReference type="Proteomes" id="UP000186817">
    <property type="component" value="Unassembled WGS sequence"/>
</dbReference>
<evidence type="ECO:0000313" key="4">
    <source>
        <dbReference type="Proteomes" id="UP000186817"/>
    </source>
</evidence>
<evidence type="ECO:0000313" key="2">
    <source>
        <dbReference type="EMBL" id="OLP89036.1"/>
    </source>
</evidence>
<reference evidence="2 4" key="1">
    <citation type="submission" date="2016-02" db="EMBL/GenBank/DDBJ databases">
        <title>Genome analysis of coral dinoflagellate symbionts highlights evolutionary adaptations to a symbiotic lifestyle.</title>
        <authorList>
            <person name="Aranda M."/>
            <person name="Li Y."/>
            <person name="Liew Y.J."/>
            <person name="Baumgarten S."/>
            <person name="Simakov O."/>
            <person name="Wilson M."/>
            <person name="Piel J."/>
            <person name="Ashoor H."/>
            <person name="Bougouffa S."/>
            <person name="Bajic V.B."/>
            <person name="Ryu T."/>
            <person name="Ravasi T."/>
            <person name="Bayer T."/>
            <person name="Micklem G."/>
            <person name="Kim H."/>
            <person name="Bhak J."/>
            <person name="Lajeunesse T.C."/>
            <person name="Voolstra C.R."/>
        </authorList>
    </citation>
    <scope>NUCLEOTIDE SEQUENCE [LARGE SCALE GENOMIC DNA]</scope>
    <source>
        <strain evidence="2 4">CCMP2467</strain>
    </source>
</reference>
<evidence type="ECO:0000256" key="1">
    <source>
        <dbReference type="SAM" id="Phobius"/>
    </source>
</evidence>
<dbReference type="EMBL" id="LSRX01000780">
    <property type="protein sequence ID" value="OLP89042.1"/>
    <property type="molecule type" value="Genomic_DNA"/>
</dbReference>